<sequence length="141" mass="15979">MKYLVIFLFLVGLAACQNVKYPEKPKDLIGKEKMAEILAEAYLANAGRSIDNKTMLKEGVNMDSHFYTKFGVDSLQFARSNDYYAADVNAYISIFQNVEAKLQKIEKHLDSIQKIGAKPDKVIPDDAPKKKEAQGTFRKRE</sequence>
<dbReference type="KEGG" id="aev:EI546_11740"/>
<dbReference type="Pfam" id="PF14129">
    <property type="entry name" value="DUF4296"/>
    <property type="match status" value="1"/>
</dbReference>
<feature type="domain" description="DUF4296" evidence="2">
    <location>
        <begin position="25"/>
        <end position="107"/>
    </location>
</feature>
<dbReference type="PROSITE" id="PS51257">
    <property type="entry name" value="PROKAR_LIPOPROTEIN"/>
    <property type="match status" value="1"/>
</dbReference>
<name>A0A410G4Z9_9FLAO</name>
<evidence type="ECO:0000256" key="1">
    <source>
        <dbReference type="SAM" id="MobiDB-lite"/>
    </source>
</evidence>
<evidence type="ECO:0000259" key="2">
    <source>
        <dbReference type="Pfam" id="PF14129"/>
    </source>
</evidence>
<reference evidence="3 4" key="1">
    <citation type="submission" date="2019-01" db="EMBL/GenBank/DDBJ databases">
        <title>Complete genome sequencing of Aequorivita sp. H23M31.</title>
        <authorList>
            <person name="Bae J.-W."/>
        </authorList>
    </citation>
    <scope>NUCLEOTIDE SEQUENCE [LARGE SCALE GENOMIC DNA]</scope>
    <source>
        <strain evidence="3 4">H23M31</strain>
    </source>
</reference>
<gene>
    <name evidence="3" type="ORF">EI546_11740</name>
</gene>
<dbReference type="RefSeq" id="WP_128250713.1">
    <property type="nucleotide sequence ID" value="NZ_CP034951.1"/>
</dbReference>
<protein>
    <submittedName>
        <fullName evidence="3">DUF4296 domain-containing protein</fullName>
    </submittedName>
</protein>
<evidence type="ECO:0000313" key="3">
    <source>
        <dbReference type="EMBL" id="QAA82346.1"/>
    </source>
</evidence>
<dbReference type="Proteomes" id="UP000285517">
    <property type="component" value="Chromosome"/>
</dbReference>
<keyword evidence="4" id="KW-1185">Reference proteome</keyword>
<dbReference type="InterPro" id="IPR025381">
    <property type="entry name" value="DUF4296"/>
</dbReference>
<organism evidence="3 4">
    <name type="scientific">Aequorivita ciconiae</name>
    <dbReference type="NCBI Taxonomy" id="2494375"/>
    <lineage>
        <taxon>Bacteria</taxon>
        <taxon>Pseudomonadati</taxon>
        <taxon>Bacteroidota</taxon>
        <taxon>Flavobacteriia</taxon>
        <taxon>Flavobacteriales</taxon>
        <taxon>Flavobacteriaceae</taxon>
        <taxon>Aequorivita</taxon>
    </lineage>
</organism>
<dbReference type="OrthoDB" id="1525222at2"/>
<dbReference type="EMBL" id="CP034951">
    <property type="protein sequence ID" value="QAA82346.1"/>
    <property type="molecule type" value="Genomic_DNA"/>
</dbReference>
<accession>A0A410G4Z9</accession>
<feature type="compositionally biased region" description="Basic and acidic residues" evidence="1">
    <location>
        <begin position="119"/>
        <end position="133"/>
    </location>
</feature>
<evidence type="ECO:0000313" key="4">
    <source>
        <dbReference type="Proteomes" id="UP000285517"/>
    </source>
</evidence>
<proteinExistence type="predicted"/>
<dbReference type="AlphaFoldDB" id="A0A410G4Z9"/>
<feature type="region of interest" description="Disordered" evidence="1">
    <location>
        <begin position="119"/>
        <end position="141"/>
    </location>
</feature>